<gene>
    <name evidence="1" type="ORF">SCRDD08_00403</name>
</gene>
<reference evidence="1 2" key="1">
    <citation type="submission" date="2016-01" db="EMBL/GenBank/DDBJ databases">
        <title>Highly variable Streptococcus oralis are common among viridans streptococci isolated from primates.</title>
        <authorList>
            <person name="Denapaite D."/>
            <person name="Rieger M."/>
            <person name="Koendgen S."/>
            <person name="Brueckner R."/>
            <person name="Ochigava I."/>
            <person name="Kappeler P."/>
            <person name="Maetz-Rensing K."/>
            <person name="Leendertz F."/>
            <person name="Hakenbeck R."/>
        </authorList>
    </citation>
    <scope>NUCLEOTIDE SEQUENCE [LARGE SCALE GENOMIC DNA]</scope>
    <source>
        <strain evidence="1 2">DD08</strain>
    </source>
</reference>
<dbReference type="Proteomes" id="UP000070377">
    <property type="component" value="Unassembled WGS sequence"/>
</dbReference>
<name>A0A139N447_STRCR</name>
<dbReference type="PATRIC" id="fig|45634.12.peg.418"/>
<proteinExistence type="predicted"/>
<evidence type="ECO:0000313" key="1">
    <source>
        <dbReference type="EMBL" id="KXT70809.1"/>
    </source>
</evidence>
<sequence length="44" mass="5382">MTLASSGRFFFMESKYEIYEKYRKYMKENLLLVNNNEISCNFTQ</sequence>
<protein>
    <submittedName>
        <fullName evidence="1">Uncharacterized protein</fullName>
    </submittedName>
</protein>
<dbReference type="STRING" id="45634.SCRDD08_00403"/>
<comment type="caution">
    <text evidence="1">The sequence shown here is derived from an EMBL/GenBank/DDBJ whole genome shotgun (WGS) entry which is preliminary data.</text>
</comment>
<accession>A0A139N447</accession>
<dbReference type="AlphaFoldDB" id="A0A139N447"/>
<dbReference type="EMBL" id="LQRD01000019">
    <property type="protein sequence ID" value="KXT70809.1"/>
    <property type="molecule type" value="Genomic_DNA"/>
</dbReference>
<organism evidence="1 2">
    <name type="scientific">Streptococcus cristatus</name>
    <dbReference type="NCBI Taxonomy" id="45634"/>
    <lineage>
        <taxon>Bacteria</taxon>
        <taxon>Bacillati</taxon>
        <taxon>Bacillota</taxon>
        <taxon>Bacilli</taxon>
        <taxon>Lactobacillales</taxon>
        <taxon>Streptococcaceae</taxon>
        <taxon>Streptococcus</taxon>
    </lineage>
</organism>
<evidence type="ECO:0000313" key="2">
    <source>
        <dbReference type="Proteomes" id="UP000070377"/>
    </source>
</evidence>